<feature type="transmembrane region" description="Helical" evidence="9">
    <location>
        <begin position="71"/>
        <end position="95"/>
    </location>
</feature>
<keyword evidence="4 9" id="KW-0812">Transmembrane</keyword>
<feature type="transmembrane region" description="Helical" evidence="9">
    <location>
        <begin position="141"/>
        <end position="161"/>
    </location>
</feature>
<feature type="transmembrane region" description="Helical" evidence="9">
    <location>
        <begin position="101"/>
        <end position="121"/>
    </location>
</feature>
<evidence type="ECO:0000256" key="4">
    <source>
        <dbReference type="ARBA" id="ARBA00022692"/>
    </source>
</evidence>
<evidence type="ECO:0000313" key="12">
    <source>
        <dbReference type="Proteomes" id="UP000288168"/>
    </source>
</evidence>
<comment type="caution">
    <text evidence="11">The sequence shown here is derived from an EMBL/GenBank/DDBJ whole genome shotgun (WGS) entry which is preliminary data.</text>
</comment>
<keyword evidence="6 9" id="KW-0472">Membrane</keyword>
<dbReference type="OrthoDB" id="5667at2759"/>
<keyword evidence="3" id="KW-0813">Transport</keyword>
<evidence type="ECO:0000259" key="10">
    <source>
        <dbReference type="PROSITE" id="PS50850"/>
    </source>
</evidence>
<dbReference type="EMBL" id="NKCI01000079">
    <property type="protein sequence ID" value="RSL57785.1"/>
    <property type="molecule type" value="Genomic_DNA"/>
</dbReference>
<evidence type="ECO:0000256" key="2">
    <source>
        <dbReference type="ARBA" id="ARBA00006727"/>
    </source>
</evidence>
<dbReference type="InterPro" id="IPR036259">
    <property type="entry name" value="MFS_trans_sf"/>
</dbReference>
<organism evidence="11 12">
    <name type="scientific">Fusarium duplospermum</name>
    <dbReference type="NCBI Taxonomy" id="1325734"/>
    <lineage>
        <taxon>Eukaryota</taxon>
        <taxon>Fungi</taxon>
        <taxon>Dikarya</taxon>
        <taxon>Ascomycota</taxon>
        <taxon>Pezizomycotina</taxon>
        <taxon>Sordariomycetes</taxon>
        <taxon>Hypocreomycetidae</taxon>
        <taxon>Hypocreales</taxon>
        <taxon>Nectriaceae</taxon>
        <taxon>Fusarium</taxon>
        <taxon>Fusarium solani species complex</taxon>
    </lineage>
</organism>
<evidence type="ECO:0000256" key="3">
    <source>
        <dbReference type="ARBA" id="ARBA00022448"/>
    </source>
</evidence>
<evidence type="ECO:0000256" key="6">
    <source>
        <dbReference type="ARBA" id="ARBA00023136"/>
    </source>
</evidence>
<evidence type="ECO:0000256" key="8">
    <source>
        <dbReference type="SAM" id="MobiDB-lite"/>
    </source>
</evidence>
<dbReference type="InterPro" id="IPR011701">
    <property type="entry name" value="MFS"/>
</dbReference>
<comment type="subcellular location">
    <subcellularLocation>
        <location evidence="1">Membrane</location>
        <topology evidence="1">Multi-pass membrane protein</topology>
    </subcellularLocation>
</comment>
<dbReference type="Proteomes" id="UP000288168">
    <property type="component" value="Unassembled WGS sequence"/>
</dbReference>
<feature type="transmembrane region" description="Helical" evidence="9">
    <location>
        <begin position="228"/>
        <end position="251"/>
    </location>
</feature>
<reference evidence="11 12" key="1">
    <citation type="submission" date="2017-06" db="EMBL/GenBank/DDBJ databases">
        <title>Comparative genomic analysis of Ambrosia Fusariam Clade fungi.</title>
        <authorList>
            <person name="Stajich J.E."/>
            <person name="Carrillo J."/>
            <person name="Kijimoto T."/>
            <person name="Eskalen A."/>
            <person name="O'Donnell K."/>
            <person name="Kasson M."/>
        </authorList>
    </citation>
    <scope>NUCLEOTIDE SEQUENCE [LARGE SCALE GENOMIC DNA]</scope>
    <source>
        <strain evidence="11 12">NRRL62584</strain>
    </source>
</reference>
<dbReference type="Pfam" id="PF07690">
    <property type="entry name" value="MFS_1"/>
    <property type="match status" value="1"/>
</dbReference>
<keyword evidence="12" id="KW-1185">Reference proteome</keyword>
<dbReference type="GO" id="GO:0022857">
    <property type="term" value="F:transmembrane transporter activity"/>
    <property type="evidence" value="ECO:0007669"/>
    <property type="project" value="InterPro"/>
</dbReference>
<feature type="transmembrane region" description="Helical" evidence="9">
    <location>
        <begin position="41"/>
        <end position="64"/>
    </location>
</feature>
<dbReference type="Gene3D" id="1.20.1250.20">
    <property type="entry name" value="MFS general substrate transporter like domains"/>
    <property type="match status" value="2"/>
</dbReference>
<feature type="transmembrane region" description="Helical" evidence="9">
    <location>
        <begin position="203"/>
        <end position="222"/>
    </location>
</feature>
<comment type="similarity">
    <text evidence="2">Belongs to the major facilitator superfamily. Monocarboxylate porter (TC 2.A.1.13) family.</text>
</comment>
<evidence type="ECO:0000256" key="7">
    <source>
        <dbReference type="ARBA" id="ARBA00023180"/>
    </source>
</evidence>
<keyword evidence="7" id="KW-0325">Glycoprotein</keyword>
<dbReference type="GO" id="GO:0016020">
    <property type="term" value="C:membrane"/>
    <property type="evidence" value="ECO:0007669"/>
    <property type="project" value="UniProtKB-SubCell"/>
</dbReference>
<evidence type="ECO:0000313" key="11">
    <source>
        <dbReference type="EMBL" id="RSL57785.1"/>
    </source>
</evidence>
<evidence type="ECO:0000256" key="9">
    <source>
        <dbReference type="SAM" id="Phobius"/>
    </source>
</evidence>
<protein>
    <recommendedName>
        <fullName evidence="10">Major facilitator superfamily (MFS) profile domain-containing protein</fullName>
    </recommendedName>
</protein>
<sequence length="295" mass="31921">MVFDQDSDNREDTLRGSTDEREGKFAPLTLVSSQSPPPDGGLAACAIGAAAIFQPALSSVSGWFDKRRGAAFGVLMTGSSTGGVIFPIMITHLIPKVGYGWAMRIAAFIILFLLVIASLTVKRRVRPTLTKLTAEDLHRPLRELAFLLLLVAFALLSFGIYVPVNFLVLSAISLSQYLVSIFNAASLFGRLTSGFLGDKIGRYNMFFLVCNVSGILILALWIPGTSNVAYILFAAFFGFFSGAYVSLWPALVAQISPPKEFGYRSGLLFCSGAIPGLESSAWLGPGWWELLLAKF</sequence>
<feature type="transmembrane region" description="Helical" evidence="9">
    <location>
        <begin position="167"/>
        <end position="191"/>
    </location>
</feature>
<feature type="region of interest" description="Disordered" evidence="8">
    <location>
        <begin position="1"/>
        <end position="20"/>
    </location>
</feature>
<name>A0A428PXQ7_9HYPO</name>
<keyword evidence="5 9" id="KW-1133">Transmembrane helix</keyword>
<dbReference type="SUPFAM" id="SSF103473">
    <property type="entry name" value="MFS general substrate transporter"/>
    <property type="match status" value="1"/>
</dbReference>
<proteinExistence type="inferred from homology"/>
<evidence type="ECO:0000256" key="1">
    <source>
        <dbReference type="ARBA" id="ARBA00004141"/>
    </source>
</evidence>
<feature type="compositionally biased region" description="Basic and acidic residues" evidence="8">
    <location>
        <begin position="7"/>
        <end position="20"/>
    </location>
</feature>
<feature type="domain" description="Major facilitator superfamily (MFS) profile" evidence="10">
    <location>
        <begin position="103"/>
        <end position="295"/>
    </location>
</feature>
<accession>A0A428PXQ7</accession>
<dbReference type="PROSITE" id="PS50850">
    <property type="entry name" value="MFS"/>
    <property type="match status" value="1"/>
</dbReference>
<gene>
    <name evidence="11" type="ORF">CEP54_008103</name>
</gene>
<dbReference type="AlphaFoldDB" id="A0A428PXQ7"/>
<evidence type="ECO:0000256" key="5">
    <source>
        <dbReference type="ARBA" id="ARBA00022989"/>
    </source>
</evidence>
<dbReference type="InterPro" id="IPR050327">
    <property type="entry name" value="Proton-linked_MCT"/>
</dbReference>
<dbReference type="PANTHER" id="PTHR11360:SF224">
    <property type="entry name" value="MAJOR FACILITATOR SUPERFAMILY (MFS) PROFILE DOMAIN-CONTAINING PROTEIN-RELATED"/>
    <property type="match status" value="1"/>
</dbReference>
<dbReference type="InterPro" id="IPR020846">
    <property type="entry name" value="MFS_dom"/>
</dbReference>
<dbReference type="PANTHER" id="PTHR11360">
    <property type="entry name" value="MONOCARBOXYLATE TRANSPORTER"/>
    <property type="match status" value="1"/>
</dbReference>